<reference evidence="2 3" key="1">
    <citation type="submission" date="2018-12" db="EMBL/GenBank/DDBJ databases">
        <title>Draft genome sequence of Embleya hyalina NBRC 13850T.</title>
        <authorList>
            <person name="Komaki H."/>
            <person name="Hosoyama A."/>
            <person name="Kimura A."/>
            <person name="Ichikawa N."/>
            <person name="Tamura T."/>
        </authorList>
    </citation>
    <scope>NUCLEOTIDE SEQUENCE [LARGE SCALE GENOMIC DNA]</scope>
    <source>
        <strain evidence="2 3">NBRC 13850</strain>
    </source>
</reference>
<dbReference type="OrthoDB" id="5487146at2"/>
<dbReference type="AlphaFoldDB" id="A0A401Z2V4"/>
<dbReference type="EMBL" id="BIFH01000047">
    <property type="protein sequence ID" value="GCE01223.1"/>
    <property type="molecule type" value="Genomic_DNA"/>
</dbReference>
<dbReference type="Proteomes" id="UP000286931">
    <property type="component" value="Unassembled WGS sequence"/>
</dbReference>
<dbReference type="Pfam" id="PF22549">
    <property type="entry name" value="ARPP-2"/>
    <property type="match status" value="1"/>
</dbReference>
<evidence type="ECO:0000313" key="3">
    <source>
        <dbReference type="Proteomes" id="UP000286931"/>
    </source>
</evidence>
<keyword evidence="3" id="KW-1185">Reference proteome</keyword>
<proteinExistence type="predicted"/>
<accession>A0A401Z2V4</accession>
<dbReference type="InterPro" id="IPR054346">
    <property type="entry name" value="ARPP-2"/>
</dbReference>
<evidence type="ECO:0000313" key="2">
    <source>
        <dbReference type="EMBL" id="GCE01223.1"/>
    </source>
</evidence>
<organism evidence="2 3">
    <name type="scientific">Embleya hyalina</name>
    <dbReference type="NCBI Taxonomy" id="516124"/>
    <lineage>
        <taxon>Bacteria</taxon>
        <taxon>Bacillati</taxon>
        <taxon>Actinomycetota</taxon>
        <taxon>Actinomycetes</taxon>
        <taxon>Kitasatosporales</taxon>
        <taxon>Streptomycetaceae</taxon>
        <taxon>Embleya</taxon>
    </lineage>
</organism>
<protein>
    <recommendedName>
        <fullName evidence="1">ARG and Rhodanese-Phosphatase-superfamily-associated domain-containing protein</fullName>
    </recommendedName>
</protein>
<gene>
    <name evidence="2" type="ORF">EHYA_08986</name>
</gene>
<comment type="caution">
    <text evidence="2">The sequence shown here is derived from an EMBL/GenBank/DDBJ whole genome shotgun (WGS) entry which is preliminary data.</text>
</comment>
<feature type="domain" description="ARG and Rhodanese-Phosphatase-superfamily-associated" evidence="1">
    <location>
        <begin position="7"/>
        <end position="285"/>
    </location>
</feature>
<dbReference type="RefSeq" id="WP_126642877.1">
    <property type="nucleotide sequence ID" value="NZ_BIFH01000047.1"/>
</dbReference>
<evidence type="ECO:0000259" key="1">
    <source>
        <dbReference type="Pfam" id="PF22549"/>
    </source>
</evidence>
<name>A0A401Z2V4_9ACTN</name>
<sequence length="386" mass="43049">MNGGFAATGLIARPAQVWGAVRLVPLVREAPLVGLRLDRRVHEVGDPSIVDVGDGTYYRSFIPHAFVASWDPDGDRTAAFGTQLQERPVTPRNARMRMPPRRATRRMARGLGGNRLRFLPMHLALEGYLALHFGGPAIVWEEWTDRAVREGLSPRVEEAYCGYAVRGLADALKVFEIHRGQCGVALYVADTLASVFVVPHPSDYRALHATLLEDLYGEVLFHYANYVEAVPDFVVGIEAERVSSLADLRRAAAGQAGAWERFHHLMLSGLTGEGSYTSESVYRLGPFELSRFLPSFRLDEENHIGERITHQDGRLAYCKTFRLSAAQIRRGHLLTTLHAHGWALDAAATALNTTPSALARRIRESGFEGLLRQHVVERLEREGRRR</sequence>